<gene>
    <name evidence="1" type="ORF">GCM10023216_10480</name>
</gene>
<evidence type="ECO:0000313" key="2">
    <source>
        <dbReference type="Proteomes" id="UP001500956"/>
    </source>
</evidence>
<reference evidence="2" key="1">
    <citation type="journal article" date="2019" name="Int. J. Syst. Evol. Microbiol.">
        <title>The Global Catalogue of Microorganisms (GCM) 10K type strain sequencing project: providing services to taxonomists for standard genome sequencing and annotation.</title>
        <authorList>
            <consortium name="The Broad Institute Genomics Platform"/>
            <consortium name="The Broad Institute Genome Sequencing Center for Infectious Disease"/>
            <person name="Wu L."/>
            <person name="Ma J."/>
        </authorList>
    </citation>
    <scope>NUCLEOTIDE SEQUENCE [LARGE SCALE GENOMIC DNA]</scope>
    <source>
        <strain evidence="2">JCM 18063</strain>
    </source>
</reference>
<name>A0ABP8Y6L5_9MICO</name>
<proteinExistence type="predicted"/>
<organism evidence="1 2">
    <name type="scientific">Isoptericola chiayiensis</name>
    <dbReference type="NCBI Taxonomy" id="579446"/>
    <lineage>
        <taxon>Bacteria</taxon>
        <taxon>Bacillati</taxon>
        <taxon>Actinomycetota</taxon>
        <taxon>Actinomycetes</taxon>
        <taxon>Micrococcales</taxon>
        <taxon>Promicromonosporaceae</taxon>
        <taxon>Isoptericola</taxon>
    </lineage>
</organism>
<comment type="caution">
    <text evidence="1">The sequence shown here is derived from an EMBL/GenBank/DDBJ whole genome shotgun (WGS) entry which is preliminary data.</text>
</comment>
<protein>
    <submittedName>
        <fullName evidence="1">Uncharacterized protein</fullName>
    </submittedName>
</protein>
<evidence type="ECO:0000313" key="1">
    <source>
        <dbReference type="EMBL" id="GAA4722969.1"/>
    </source>
</evidence>
<dbReference type="EMBL" id="BAABID010000006">
    <property type="protein sequence ID" value="GAA4722969.1"/>
    <property type="molecule type" value="Genomic_DNA"/>
</dbReference>
<dbReference type="Proteomes" id="UP001500956">
    <property type="component" value="Unassembled WGS sequence"/>
</dbReference>
<keyword evidence="2" id="KW-1185">Reference proteome</keyword>
<sequence length="686" mass="71008">MTDVPFTPLAGSPPQMEGLSAAAARAAAALATTRTDLDRLRRGLEQHRSDAVDAARQVTDALGAEADVVGTVLRHAATVLTGRAADLASERREAALALERRAVATARLRHAEADEAEAWQQDALTADPATTATRLWEARRRAEQACQDVAAAEADWYRAREAKESGSKLAAARLGGLDRTGALRLAAASGSSMARYRAGWDRGVRLAAMLATTFPDGSREDQAAARADLAAAIRAAGDDPVVWTAFWQHVTPAQVARVLGSGSGAPVQELAAGLAAWAGTATAAEQREQGAALVAALGDSTLGMDDRAQLVAGLFAGLPLPVFVGAADALGARHGHEPRDDLFVAGSGPVVVAVATGLSADPDAALDHLAPEDADLAAVRIRSWFGRVPPDGWPDGGAAVAGLLAVAVRHGSASSDSATQSRAALVVERATPELVGHRGLLGPHSAVPDEAARHVALAYEPYIPIFEEIEDPELDDGTTPGTATCVQPRLDAFELRRLIGVTSGTPVAADHWLGAADRYVARVADGMDAPLDASGRTAAAQDTVGDTGVVAGATRSPILLEARADQARTEAATGWLNTGLGLSTATARPAASVITTGAGLLLPPLLPDQVAEARETVLRDESLLRERFAAPLHEAATEADAAAGLDPEAAPARLDQLDPDSHAIGSRFDERYGVYSDLRRTLGDSS</sequence>
<accession>A0ABP8Y6L5</accession>
<dbReference type="RefSeq" id="WP_172150886.1">
    <property type="nucleotide sequence ID" value="NZ_BAABID010000006.1"/>
</dbReference>